<dbReference type="Pfam" id="PF06722">
    <property type="entry name" value="EryCIII-like_C"/>
    <property type="match status" value="1"/>
</dbReference>
<keyword evidence="7" id="KW-1185">Reference proteome</keyword>
<dbReference type="Proteomes" id="UP001185755">
    <property type="component" value="Unassembled WGS sequence"/>
</dbReference>
<evidence type="ECO:0000313" key="6">
    <source>
        <dbReference type="EMBL" id="MDV6263937.1"/>
    </source>
</evidence>
<feature type="domain" description="Erythromycin biosynthesis protein CIII-like C-terminal" evidence="4">
    <location>
        <begin position="272"/>
        <end position="413"/>
    </location>
</feature>
<dbReference type="PANTHER" id="PTHR48050">
    <property type="entry name" value="STEROL 3-BETA-GLUCOSYLTRANSFERASE"/>
    <property type="match status" value="1"/>
</dbReference>
<dbReference type="InterPro" id="IPR048284">
    <property type="entry name" value="EryCIII-like_N"/>
</dbReference>
<keyword evidence="3" id="KW-0808">Transferase</keyword>
<keyword evidence="2" id="KW-0328">Glycosyltransferase</keyword>
<evidence type="ECO:0000256" key="2">
    <source>
        <dbReference type="ARBA" id="ARBA00022676"/>
    </source>
</evidence>
<dbReference type="InterPro" id="IPR002213">
    <property type="entry name" value="UDP_glucos_trans"/>
</dbReference>
<evidence type="ECO:0000259" key="4">
    <source>
        <dbReference type="Pfam" id="PF06722"/>
    </source>
</evidence>
<reference evidence="6 7" key="1">
    <citation type="submission" date="2023-10" db="EMBL/GenBank/DDBJ databases">
        <title>Development of a sustainable strategy for remediation of hydrocarbon-contaminated territories based on the waste exchange concept.</title>
        <authorList>
            <person name="Krivoruchko A."/>
        </authorList>
    </citation>
    <scope>NUCLEOTIDE SEQUENCE [LARGE SCALE GENOMIC DNA]</scope>
    <source>
        <strain evidence="6 7">IEGM 1323</strain>
    </source>
</reference>
<dbReference type="SUPFAM" id="SSF53756">
    <property type="entry name" value="UDP-Glycosyltransferase/glycogen phosphorylase"/>
    <property type="match status" value="1"/>
</dbReference>
<organism evidence="6 7">
    <name type="scientific">Rhodococcoides yunnanense</name>
    <dbReference type="NCBI Taxonomy" id="278209"/>
    <lineage>
        <taxon>Bacteria</taxon>
        <taxon>Bacillati</taxon>
        <taxon>Actinomycetota</taxon>
        <taxon>Actinomycetes</taxon>
        <taxon>Mycobacteriales</taxon>
        <taxon>Nocardiaceae</taxon>
        <taxon>Rhodococcoides</taxon>
    </lineage>
</organism>
<comment type="caution">
    <text evidence="6">The sequence shown here is derived from an EMBL/GenBank/DDBJ whole genome shotgun (WGS) entry which is preliminary data.</text>
</comment>
<name>A0ABU4BIA1_9NOCA</name>
<comment type="similarity">
    <text evidence="1">Belongs to the glycosyltransferase 28 family.</text>
</comment>
<dbReference type="CDD" id="cd03784">
    <property type="entry name" value="GT1_Gtf-like"/>
    <property type="match status" value="1"/>
</dbReference>
<evidence type="ECO:0000256" key="1">
    <source>
        <dbReference type="ARBA" id="ARBA00006962"/>
    </source>
</evidence>
<sequence length="439" mass="47642">MRILITVAPMAAHLYPSVPLAWALQSSGHEVRIASNSSLVEQINAVGIASVDLGEGASPSVPVTEEELDLYSAALAFEAGSDDDQLWRATRYYMVAAHKRYHPDGQGESELLDNLVSAAVGWRPDIVIWDPACPAGSVAARESGAVSARMLWGPDYPGWVRKRTREIEAVAPLSIDLENDPLSATLTPIFKRYGYRLCDEMVFGDITLDPLPLQLPRSDAIRQIPIRWVAYTGAGCIPTWLSQPPPRPRVCLSLGVTGRSLLNGSDPRITAVFDAVADMEVEVIATVNAEQLDVNAAIPGNVRILDYIPLAQVMPTCSAVIHHGGFGTFFAAALHRVPQMIVMDKLGSALNSARYLKERNAGVVLQSNGLNSTEVREQLSKLLTDPLLSDGTEEIYADITSRPTPSEIVPVLERIVAHRRSVTGLQQIAGRTAEDAMIR</sequence>
<evidence type="ECO:0000256" key="3">
    <source>
        <dbReference type="ARBA" id="ARBA00022679"/>
    </source>
</evidence>
<dbReference type="InterPro" id="IPR050426">
    <property type="entry name" value="Glycosyltransferase_28"/>
</dbReference>
<dbReference type="Gene3D" id="3.40.50.2000">
    <property type="entry name" value="Glycogen Phosphorylase B"/>
    <property type="match status" value="2"/>
</dbReference>
<proteinExistence type="inferred from homology"/>
<evidence type="ECO:0000313" key="7">
    <source>
        <dbReference type="Proteomes" id="UP001185755"/>
    </source>
</evidence>
<feature type="domain" description="Erythromycin biosynthesis protein CIII-like N-terminal" evidence="5">
    <location>
        <begin position="22"/>
        <end position="255"/>
    </location>
</feature>
<dbReference type="InterPro" id="IPR010610">
    <property type="entry name" value="EryCIII-like_C"/>
</dbReference>
<protein>
    <submittedName>
        <fullName evidence="6">DUF1205 domain-containing protein</fullName>
    </submittedName>
</protein>
<dbReference type="PANTHER" id="PTHR48050:SF13">
    <property type="entry name" value="STEROL 3-BETA-GLUCOSYLTRANSFERASE UGT80A2"/>
    <property type="match status" value="1"/>
</dbReference>
<dbReference type="RefSeq" id="WP_317566058.1">
    <property type="nucleotide sequence ID" value="NZ_JAWLJX010000009.1"/>
</dbReference>
<accession>A0ABU4BIA1</accession>
<evidence type="ECO:0000259" key="5">
    <source>
        <dbReference type="Pfam" id="PF21036"/>
    </source>
</evidence>
<dbReference type="EMBL" id="JAWLJX010000009">
    <property type="protein sequence ID" value="MDV6263937.1"/>
    <property type="molecule type" value="Genomic_DNA"/>
</dbReference>
<dbReference type="Pfam" id="PF21036">
    <property type="entry name" value="EryCIII-like_N"/>
    <property type="match status" value="1"/>
</dbReference>
<gene>
    <name evidence="6" type="ORF">R3P96_21570</name>
</gene>